<dbReference type="Proteomes" id="UP000199693">
    <property type="component" value="Unassembled WGS sequence"/>
</dbReference>
<proteinExistence type="predicted"/>
<evidence type="ECO:0000313" key="2">
    <source>
        <dbReference type="EMBL" id="SNT47915.1"/>
    </source>
</evidence>
<organism evidence="1 4">
    <name type="scientific">Pseudomonas delhiensis</name>
    <dbReference type="NCBI Taxonomy" id="366289"/>
    <lineage>
        <taxon>Bacteria</taxon>
        <taxon>Pseudomonadati</taxon>
        <taxon>Pseudomonadota</taxon>
        <taxon>Gammaproteobacteria</taxon>
        <taxon>Pseudomonadales</taxon>
        <taxon>Pseudomonadaceae</taxon>
        <taxon>Pseudomonas</taxon>
    </lineage>
</organism>
<name>A0A239MZ55_9PSED</name>
<dbReference type="AlphaFoldDB" id="A0A239MZ55"/>
<dbReference type="EMBL" id="FZPC01000033">
    <property type="protein sequence ID" value="SNT47915.1"/>
    <property type="molecule type" value="Genomic_DNA"/>
</dbReference>
<dbReference type="Pfam" id="PF23982">
    <property type="entry name" value="XM1_gp53_minor_capsid"/>
    <property type="match status" value="1"/>
</dbReference>
<keyword evidence="3" id="KW-1185">Reference proteome</keyword>
<evidence type="ECO:0000313" key="4">
    <source>
        <dbReference type="Proteomes" id="UP000199693"/>
    </source>
</evidence>
<sequence length="159" mass="16316">MGFQTTVNQYPAPAVEGDFASANPRASVLPSDGIMVAASGGVTVGRFAWVSGNTVSNAGSGVPAGFIHRDHQALNFNLLSEATMVIPQGFAVTVHNQGDFWARSATIATVGQKVFASNTDGTIKTDAAGATVAGFTETKWSVASAGAANELIKISSWVL</sequence>
<accession>A0A239MZ55</accession>
<reference evidence="1 4" key="1">
    <citation type="submission" date="2016-10" db="EMBL/GenBank/DDBJ databases">
        <authorList>
            <person name="de Groot N.N."/>
        </authorList>
    </citation>
    <scope>NUCLEOTIDE SEQUENCE [LARGE SCALE GENOMIC DNA]</scope>
    <source>
        <strain evidence="1 4">CCM 7361</strain>
    </source>
</reference>
<dbReference type="RefSeq" id="WP_089394136.1">
    <property type="nucleotide sequence ID" value="NZ_FNEC01000037.1"/>
</dbReference>
<dbReference type="EMBL" id="FNEC01000037">
    <property type="protein sequence ID" value="SDK40235.1"/>
    <property type="molecule type" value="Genomic_DNA"/>
</dbReference>
<dbReference type="InterPro" id="IPR056914">
    <property type="entry name" value="Gp53-like"/>
</dbReference>
<evidence type="ECO:0000313" key="3">
    <source>
        <dbReference type="Proteomes" id="UP000198309"/>
    </source>
</evidence>
<evidence type="ECO:0000313" key="1">
    <source>
        <dbReference type="EMBL" id="SDK40235.1"/>
    </source>
</evidence>
<protein>
    <submittedName>
        <fullName evidence="1">Uncharacterized protein</fullName>
    </submittedName>
</protein>
<dbReference type="Proteomes" id="UP000198309">
    <property type="component" value="Unassembled WGS sequence"/>
</dbReference>
<gene>
    <name evidence="1" type="ORF">SAMN05216189_103724</name>
    <name evidence="2" type="ORF">SAMN06295949_13358</name>
</gene>
<reference evidence="2 3" key="2">
    <citation type="submission" date="2017-06" db="EMBL/GenBank/DDBJ databases">
        <authorList>
            <person name="Varghese N."/>
            <person name="Submissions S."/>
        </authorList>
    </citation>
    <scope>NUCLEOTIDE SEQUENCE [LARGE SCALE GENOMIC DNA]</scope>
    <source>
        <strain evidence="2 3">RLD-1</strain>
    </source>
</reference>